<name>A0A0C9WL41_9AGAR</name>
<dbReference type="InterPro" id="IPR009297">
    <property type="entry name" value="DUF952"/>
</dbReference>
<accession>A0A0C9WL41</accession>
<dbReference type="AlphaFoldDB" id="A0A0C9WL41"/>
<dbReference type="Proteomes" id="UP000054477">
    <property type="component" value="Unassembled WGS sequence"/>
</dbReference>
<sequence length="141" mass="16219">MFKKKPTYLYKLVASSKNLLPSDSTFANLLPTLPLSDVDTHFIHLSTAAQVYKTLIKHFDAEDLVYVARLKYDDVEKNISWESPDGKETLQMGADGVYAHLRPTELWGSGVIESLESFKKDTDKTWEEQVKLIWRPDWLVD</sequence>
<evidence type="ECO:0000313" key="2">
    <source>
        <dbReference type="Proteomes" id="UP000054477"/>
    </source>
</evidence>
<gene>
    <name evidence="1" type="ORF">K443DRAFT_133972</name>
</gene>
<protein>
    <submittedName>
        <fullName evidence="1">Uncharacterized protein</fullName>
    </submittedName>
</protein>
<organism evidence="1 2">
    <name type="scientific">Laccaria amethystina LaAM-08-1</name>
    <dbReference type="NCBI Taxonomy" id="1095629"/>
    <lineage>
        <taxon>Eukaryota</taxon>
        <taxon>Fungi</taxon>
        <taxon>Dikarya</taxon>
        <taxon>Basidiomycota</taxon>
        <taxon>Agaricomycotina</taxon>
        <taxon>Agaricomycetes</taxon>
        <taxon>Agaricomycetidae</taxon>
        <taxon>Agaricales</taxon>
        <taxon>Agaricineae</taxon>
        <taxon>Hydnangiaceae</taxon>
        <taxon>Laccaria</taxon>
    </lineage>
</organism>
<dbReference type="EMBL" id="KN838706">
    <property type="protein sequence ID" value="KIJ96929.1"/>
    <property type="molecule type" value="Genomic_DNA"/>
</dbReference>
<dbReference type="SUPFAM" id="SSF56399">
    <property type="entry name" value="ADP-ribosylation"/>
    <property type="match status" value="1"/>
</dbReference>
<evidence type="ECO:0000313" key="1">
    <source>
        <dbReference type="EMBL" id="KIJ96929.1"/>
    </source>
</evidence>
<dbReference type="STRING" id="1095629.A0A0C9WL41"/>
<reference evidence="2" key="2">
    <citation type="submission" date="2015-01" db="EMBL/GenBank/DDBJ databases">
        <title>Evolutionary Origins and Diversification of the Mycorrhizal Mutualists.</title>
        <authorList>
            <consortium name="DOE Joint Genome Institute"/>
            <consortium name="Mycorrhizal Genomics Consortium"/>
            <person name="Kohler A."/>
            <person name="Kuo A."/>
            <person name="Nagy L.G."/>
            <person name="Floudas D."/>
            <person name="Copeland A."/>
            <person name="Barry K.W."/>
            <person name="Cichocki N."/>
            <person name="Veneault-Fourrey C."/>
            <person name="LaButti K."/>
            <person name="Lindquist E.A."/>
            <person name="Lipzen A."/>
            <person name="Lundell T."/>
            <person name="Morin E."/>
            <person name="Murat C."/>
            <person name="Riley R."/>
            <person name="Ohm R."/>
            <person name="Sun H."/>
            <person name="Tunlid A."/>
            <person name="Henrissat B."/>
            <person name="Grigoriev I.V."/>
            <person name="Hibbett D.S."/>
            <person name="Martin F."/>
        </authorList>
    </citation>
    <scope>NUCLEOTIDE SEQUENCE [LARGE SCALE GENOMIC DNA]</scope>
    <source>
        <strain evidence="2">LaAM-08-1</strain>
    </source>
</reference>
<reference evidence="1 2" key="1">
    <citation type="submission" date="2014-04" db="EMBL/GenBank/DDBJ databases">
        <authorList>
            <consortium name="DOE Joint Genome Institute"/>
            <person name="Kuo A."/>
            <person name="Kohler A."/>
            <person name="Nagy L.G."/>
            <person name="Floudas D."/>
            <person name="Copeland A."/>
            <person name="Barry K.W."/>
            <person name="Cichocki N."/>
            <person name="Veneault-Fourrey C."/>
            <person name="LaButti K."/>
            <person name="Lindquist E.A."/>
            <person name="Lipzen A."/>
            <person name="Lundell T."/>
            <person name="Morin E."/>
            <person name="Murat C."/>
            <person name="Sun H."/>
            <person name="Tunlid A."/>
            <person name="Henrissat B."/>
            <person name="Grigoriev I.V."/>
            <person name="Hibbett D.S."/>
            <person name="Martin F."/>
            <person name="Nordberg H.P."/>
            <person name="Cantor M.N."/>
            <person name="Hua S.X."/>
        </authorList>
    </citation>
    <scope>NUCLEOTIDE SEQUENCE [LARGE SCALE GENOMIC DNA]</scope>
    <source>
        <strain evidence="1 2">LaAM-08-1</strain>
    </source>
</reference>
<dbReference type="Pfam" id="PF06108">
    <property type="entry name" value="DUF952"/>
    <property type="match status" value="1"/>
</dbReference>
<proteinExistence type="predicted"/>
<dbReference type="Gene3D" id="3.20.170.20">
    <property type="entry name" value="Protein of unknown function DUF952"/>
    <property type="match status" value="1"/>
</dbReference>
<dbReference type="OrthoDB" id="3335358at2759"/>
<keyword evidence="2" id="KW-1185">Reference proteome</keyword>
<dbReference type="HOGENOM" id="CLU_129452_2_0_1"/>